<keyword evidence="3" id="KW-1185">Reference proteome</keyword>
<name>A0A7J9HC15_9ROSI</name>
<accession>A0A7J9HC15</accession>
<dbReference type="OrthoDB" id="10326419at2759"/>
<dbReference type="Proteomes" id="UP000593560">
    <property type="component" value="Unassembled WGS sequence"/>
</dbReference>
<gene>
    <name evidence="2" type="ORF">Gohar_023173</name>
</gene>
<sequence length="209" mass="23265">MANQLKERQCLVVATGFDIFTVSQTFSNPGWVIENRTALQKVEWMAPISSCSCCCAYAGWMVLLCWLLCGLPFQLSGLFELSSSSVDYFVVDDVIHRTVGPACVATHEGKMILKYYRIGFRLIDWFMPCVMHNGPIMVHLISGRARGRHASEGPADGEVAGAVEFDSKIALRIKQDKVEWGKANLFVPHIPKHLLVALNGNSVEATYQR</sequence>
<proteinExistence type="predicted"/>
<keyword evidence="1" id="KW-0812">Transmembrane</keyword>
<keyword evidence="1" id="KW-1133">Transmembrane helix</keyword>
<evidence type="ECO:0000313" key="3">
    <source>
        <dbReference type="Proteomes" id="UP000593560"/>
    </source>
</evidence>
<comment type="caution">
    <text evidence="2">The sequence shown here is derived from an EMBL/GenBank/DDBJ whole genome shotgun (WGS) entry which is preliminary data.</text>
</comment>
<reference evidence="2 3" key="1">
    <citation type="journal article" date="2019" name="Genome Biol. Evol.">
        <title>Insights into the evolution of the New World diploid cottons (Gossypium, subgenus Houzingenia) based on genome sequencing.</title>
        <authorList>
            <person name="Grover C.E."/>
            <person name="Arick M.A. 2nd"/>
            <person name="Thrash A."/>
            <person name="Conover J.L."/>
            <person name="Sanders W.S."/>
            <person name="Peterson D.G."/>
            <person name="Frelichowski J.E."/>
            <person name="Scheffler J.A."/>
            <person name="Scheffler B.E."/>
            <person name="Wendel J.F."/>
        </authorList>
    </citation>
    <scope>NUCLEOTIDE SEQUENCE [LARGE SCALE GENOMIC DNA]</scope>
    <source>
        <strain evidence="2">0</strain>
        <tissue evidence="2">Leaf</tissue>
    </source>
</reference>
<evidence type="ECO:0000256" key="1">
    <source>
        <dbReference type="SAM" id="Phobius"/>
    </source>
</evidence>
<dbReference type="AlphaFoldDB" id="A0A7J9HC15"/>
<organism evidence="2 3">
    <name type="scientific">Gossypium harknessii</name>
    <dbReference type="NCBI Taxonomy" id="34285"/>
    <lineage>
        <taxon>Eukaryota</taxon>
        <taxon>Viridiplantae</taxon>
        <taxon>Streptophyta</taxon>
        <taxon>Embryophyta</taxon>
        <taxon>Tracheophyta</taxon>
        <taxon>Spermatophyta</taxon>
        <taxon>Magnoliopsida</taxon>
        <taxon>eudicotyledons</taxon>
        <taxon>Gunneridae</taxon>
        <taxon>Pentapetalae</taxon>
        <taxon>rosids</taxon>
        <taxon>malvids</taxon>
        <taxon>Malvales</taxon>
        <taxon>Malvaceae</taxon>
        <taxon>Malvoideae</taxon>
        <taxon>Gossypium</taxon>
    </lineage>
</organism>
<protein>
    <submittedName>
        <fullName evidence="2">Uncharacterized protein</fullName>
    </submittedName>
</protein>
<evidence type="ECO:0000313" key="2">
    <source>
        <dbReference type="EMBL" id="MBA0807366.1"/>
    </source>
</evidence>
<dbReference type="EMBL" id="JABFAD010000009">
    <property type="protein sequence ID" value="MBA0807366.1"/>
    <property type="molecule type" value="Genomic_DNA"/>
</dbReference>
<feature type="transmembrane region" description="Helical" evidence="1">
    <location>
        <begin position="44"/>
        <end position="69"/>
    </location>
</feature>
<keyword evidence="1" id="KW-0472">Membrane</keyword>